<dbReference type="GO" id="GO:0008168">
    <property type="term" value="F:methyltransferase activity"/>
    <property type="evidence" value="ECO:0007669"/>
    <property type="project" value="UniProtKB-KW"/>
</dbReference>
<dbReference type="GO" id="GO:0032259">
    <property type="term" value="P:methylation"/>
    <property type="evidence" value="ECO:0007669"/>
    <property type="project" value="UniProtKB-KW"/>
</dbReference>
<dbReference type="InterPro" id="IPR029063">
    <property type="entry name" value="SAM-dependent_MTases_sf"/>
</dbReference>
<dbReference type="PIRSF" id="PIRSF028177">
    <property type="entry name" value="Polyketide_synth_Omtfrase_TcmP"/>
    <property type="match status" value="1"/>
</dbReference>
<dbReference type="InterPro" id="IPR007213">
    <property type="entry name" value="Ppm1/Ppm2/Tcmp"/>
</dbReference>
<dbReference type="PANTHER" id="PTHR43619:SF2">
    <property type="entry name" value="S-ADENOSYL-L-METHIONINE-DEPENDENT METHYLTRANSFERASES SUPERFAMILY PROTEIN"/>
    <property type="match status" value="1"/>
</dbReference>
<dbReference type="InterPro" id="IPR016874">
    <property type="entry name" value="TcmP-like"/>
</dbReference>
<evidence type="ECO:0000256" key="1">
    <source>
        <dbReference type="ARBA" id="ARBA00022603"/>
    </source>
</evidence>
<evidence type="ECO:0000256" key="2">
    <source>
        <dbReference type="ARBA" id="ARBA00022679"/>
    </source>
</evidence>
<gene>
    <name evidence="3" type="ORF">AWC12_26780</name>
</gene>
<comment type="caution">
    <text evidence="3">The sequence shown here is derived from an EMBL/GenBank/DDBJ whole genome shotgun (WGS) entry which is preliminary data.</text>
</comment>
<dbReference type="SUPFAM" id="SSF53335">
    <property type="entry name" value="S-adenosyl-L-methionine-dependent methyltransferases"/>
    <property type="match status" value="1"/>
</dbReference>
<keyword evidence="2 3" id="KW-0808">Transferase</keyword>
<dbReference type="AlphaFoldDB" id="A0A1X1W9D7"/>
<dbReference type="RefSeq" id="WP_085177995.1">
    <property type="nucleotide sequence ID" value="NZ_LQPC01000054.1"/>
</dbReference>
<protein>
    <submittedName>
        <fullName evidence="3">GlcNAc transferase</fullName>
    </submittedName>
</protein>
<dbReference type="Pfam" id="PF04072">
    <property type="entry name" value="LCM"/>
    <property type="match status" value="1"/>
</dbReference>
<accession>A0A1X1W9D7</accession>
<reference evidence="3 4" key="1">
    <citation type="submission" date="2016-01" db="EMBL/GenBank/DDBJ databases">
        <title>The new phylogeny of the genus Mycobacterium.</title>
        <authorList>
            <person name="Tarcisio F."/>
            <person name="Conor M."/>
            <person name="Antonella G."/>
            <person name="Elisabetta G."/>
            <person name="Giulia F.S."/>
            <person name="Sara T."/>
            <person name="Anna F."/>
            <person name="Clotilde B."/>
            <person name="Roberto B."/>
            <person name="Veronica D.S."/>
            <person name="Fabio R."/>
            <person name="Monica P."/>
            <person name="Olivier J."/>
            <person name="Enrico T."/>
            <person name="Nicola S."/>
        </authorList>
    </citation>
    <scope>NUCLEOTIDE SEQUENCE [LARGE SCALE GENOMIC DNA]</scope>
    <source>
        <strain evidence="3 4">DSM 45541</strain>
    </source>
</reference>
<organism evidence="3 4">
    <name type="scientific">Mycolicibacterium iranicum</name>
    <name type="common">Mycobacterium iranicum</name>
    <dbReference type="NCBI Taxonomy" id="912594"/>
    <lineage>
        <taxon>Bacteria</taxon>
        <taxon>Bacillati</taxon>
        <taxon>Actinomycetota</taxon>
        <taxon>Actinomycetes</taxon>
        <taxon>Mycobacteriales</taxon>
        <taxon>Mycobacteriaceae</taxon>
        <taxon>Mycolicibacterium</taxon>
    </lineage>
</organism>
<dbReference type="Proteomes" id="UP000193622">
    <property type="component" value="Unassembled WGS sequence"/>
</dbReference>
<keyword evidence="1" id="KW-0489">Methyltransferase</keyword>
<dbReference type="PANTHER" id="PTHR43619">
    <property type="entry name" value="S-ADENOSYL-L-METHIONINE-DEPENDENT METHYLTRANSFERASE YKTD-RELATED"/>
    <property type="match status" value="1"/>
</dbReference>
<evidence type="ECO:0000313" key="3">
    <source>
        <dbReference type="EMBL" id="ORV83223.1"/>
    </source>
</evidence>
<evidence type="ECO:0000313" key="4">
    <source>
        <dbReference type="Proteomes" id="UP000193622"/>
    </source>
</evidence>
<proteinExistence type="predicted"/>
<dbReference type="EMBL" id="LQPC01000054">
    <property type="protein sequence ID" value="ORV83223.1"/>
    <property type="molecule type" value="Genomic_DNA"/>
</dbReference>
<sequence>MCLAGGMDVSGLAPIEQTALLTEYCRALDSRSDTPILGDTGADDTVRHINHDFAGLGASPSVVALVALRAKMLDERIRAYVAANPAAVVVDIGAGLSRAVWRVDPPETVDWFSVDLPAVISVRDSLVPAHPCAHSVGGSVLDPQWTAGVPADRPAMVFADGLFAFLDEDAVIGILRRITGNFASGVIAFNDYGKVSKANQILGRLATSSKSNSPHRQWSFPGFKDARTPEAWNAQLRLVEEASAMHRPESALFPAGLRMASRLSRQVPSIARKARILQYRF</sequence>
<dbReference type="Gene3D" id="3.40.50.150">
    <property type="entry name" value="Vaccinia Virus protein VP39"/>
    <property type="match status" value="1"/>
</dbReference>
<name>A0A1X1W9D7_MYCIR</name>